<evidence type="ECO:0000256" key="4">
    <source>
        <dbReference type="ARBA" id="ARBA00022679"/>
    </source>
</evidence>
<dbReference type="InterPro" id="IPR013656">
    <property type="entry name" value="PAS_4"/>
</dbReference>
<keyword evidence="4" id="KW-0808">Transferase</keyword>
<dbReference type="Gene3D" id="3.30.565.10">
    <property type="entry name" value="Histidine kinase-like ATPase, C-terminal domain"/>
    <property type="match status" value="1"/>
</dbReference>
<evidence type="ECO:0000259" key="8">
    <source>
        <dbReference type="SMART" id="SM00911"/>
    </source>
</evidence>
<dbReference type="InterPro" id="IPR036890">
    <property type="entry name" value="HATPase_C_sf"/>
</dbReference>
<comment type="caution">
    <text evidence="9">The sequence shown here is derived from an EMBL/GenBank/DDBJ whole genome shotgun (WGS) entry which is preliminary data.</text>
</comment>
<name>A0A845BCP2_9SPHN</name>
<accession>A0A845BCP2</accession>
<evidence type="ECO:0000313" key="9">
    <source>
        <dbReference type="EMBL" id="MXP45329.1"/>
    </source>
</evidence>
<dbReference type="GO" id="GO:0005524">
    <property type="term" value="F:ATP binding"/>
    <property type="evidence" value="ECO:0007669"/>
    <property type="project" value="UniProtKB-KW"/>
</dbReference>
<dbReference type="GO" id="GO:0004673">
    <property type="term" value="F:protein histidine kinase activity"/>
    <property type="evidence" value="ECO:0007669"/>
    <property type="project" value="UniProtKB-EC"/>
</dbReference>
<dbReference type="SUPFAM" id="SSF55785">
    <property type="entry name" value="PYP-like sensor domain (PAS domain)"/>
    <property type="match status" value="1"/>
</dbReference>
<reference evidence="9 10" key="1">
    <citation type="submission" date="2019-12" db="EMBL/GenBank/DDBJ databases">
        <title>Genomic-based taxomic classification of the family Erythrobacteraceae.</title>
        <authorList>
            <person name="Xu L."/>
        </authorList>
    </citation>
    <scope>NUCLEOTIDE SEQUENCE [LARGE SCALE GENOMIC DNA]</scope>
    <source>
        <strain evidence="9 10">KCTC 42453</strain>
    </source>
</reference>
<dbReference type="PANTHER" id="PTHR41523:SF8">
    <property type="entry name" value="ETHYLENE RESPONSE SENSOR PROTEIN"/>
    <property type="match status" value="1"/>
</dbReference>
<dbReference type="Proteomes" id="UP000431922">
    <property type="component" value="Unassembled WGS sequence"/>
</dbReference>
<keyword evidence="3" id="KW-0597">Phosphoprotein</keyword>
<keyword evidence="7" id="KW-0067">ATP-binding</keyword>
<proteinExistence type="predicted"/>
<keyword evidence="5" id="KW-0547">Nucleotide-binding</keyword>
<sequence length="354" mass="39374">MRKSVSARASVAKYTRLEDMNIDPNRFFRNLPASCMMLDTELRFVDATEIYLETVNRSIDELRGAYVFDAFPESGERLALFRKAFQRALDGEANVLARQRYSIPIPVDDGGGMKEVWWDCHQAPVYADDGSVCGVIQKALDITSEVQAQEMQLLLGRELHHRVKNLFALVQALVTMSARGESDPKALAEKIRHRVAALAAAHAVSTEAGELAAVSFSDIVHNVLSPYEDDNLIFDGDLPVIEIPRRAVTPVGMILHELATNAVKYGALSKDDGTVRISWTVEPSANNQNTVTVNWSETTNLSGISQSDLVPGFGSRLMRDSARQLSGEFEQSWTDRGLETSFTFYVDKDQSDRR</sequence>
<keyword evidence="10" id="KW-1185">Reference proteome</keyword>
<dbReference type="PANTHER" id="PTHR41523">
    <property type="entry name" value="TWO-COMPONENT SYSTEM SENSOR PROTEIN"/>
    <property type="match status" value="1"/>
</dbReference>
<dbReference type="EC" id="2.7.13.3" evidence="2"/>
<evidence type="ECO:0000256" key="5">
    <source>
        <dbReference type="ARBA" id="ARBA00022741"/>
    </source>
</evidence>
<evidence type="ECO:0000256" key="7">
    <source>
        <dbReference type="ARBA" id="ARBA00022840"/>
    </source>
</evidence>
<dbReference type="Pfam" id="PF08448">
    <property type="entry name" value="PAS_4"/>
    <property type="match status" value="1"/>
</dbReference>
<dbReference type="Gene3D" id="3.30.450.20">
    <property type="entry name" value="PAS domain"/>
    <property type="match status" value="1"/>
</dbReference>
<keyword evidence="6" id="KW-0418">Kinase</keyword>
<dbReference type="InterPro" id="IPR035965">
    <property type="entry name" value="PAS-like_dom_sf"/>
</dbReference>
<dbReference type="SMART" id="SM00911">
    <property type="entry name" value="HWE_HK"/>
    <property type="match status" value="1"/>
</dbReference>
<organism evidence="9 10">
    <name type="scientific">Allopontixanthobacter sediminis</name>
    <dbReference type="NCBI Taxonomy" id="1689985"/>
    <lineage>
        <taxon>Bacteria</taxon>
        <taxon>Pseudomonadati</taxon>
        <taxon>Pseudomonadota</taxon>
        <taxon>Alphaproteobacteria</taxon>
        <taxon>Sphingomonadales</taxon>
        <taxon>Erythrobacteraceae</taxon>
        <taxon>Allopontixanthobacter</taxon>
    </lineage>
</organism>
<comment type="catalytic activity">
    <reaction evidence="1">
        <text>ATP + protein L-histidine = ADP + protein N-phospho-L-histidine.</text>
        <dbReference type="EC" id="2.7.13.3"/>
    </reaction>
</comment>
<dbReference type="Pfam" id="PF07536">
    <property type="entry name" value="HWE_HK"/>
    <property type="match status" value="1"/>
</dbReference>
<evidence type="ECO:0000313" key="10">
    <source>
        <dbReference type="Proteomes" id="UP000431922"/>
    </source>
</evidence>
<evidence type="ECO:0000256" key="6">
    <source>
        <dbReference type="ARBA" id="ARBA00022777"/>
    </source>
</evidence>
<evidence type="ECO:0000256" key="1">
    <source>
        <dbReference type="ARBA" id="ARBA00000085"/>
    </source>
</evidence>
<feature type="domain" description="Signal transduction histidine kinase HWE region" evidence="8">
    <location>
        <begin position="158"/>
        <end position="238"/>
    </location>
</feature>
<gene>
    <name evidence="9" type="ORF">GRI65_12805</name>
</gene>
<evidence type="ECO:0000256" key="3">
    <source>
        <dbReference type="ARBA" id="ARBA00022553"/>
    </source>
</evidence>
<dbReference type="AlphaFoldDB" id="A0A845BCP2"/>
<dbReference type="InterPro" id="IPR011102">
    <property type="entry name" value="Sig_transdc_His_kinase_HWE"/>
</dbReference>
<evidence type="ECO:0000256" key="2">
    <source>
        <dbReference type="ARBA" id="ARBA00012438"/>
    </source>
</evidence>
<dbReference type="EMBL" id="WTYL01000003">
    <property type="protein sequence ID" value="MXP45329.1"/>
    <property type="molecule type" value="Genomic_DNA"/>
</dbReference>
<protein>
    <recommendedName>
        <fullName evidence="2">histidine kinase</fullName>
        <ecNumber evidence="2">2.7.13.3</ecNumber>
    </recommendedName>
</protein>